<dbReference type="Proteomes" id="UP000521313">
    <property type="component" value="Unassembled WGS sequence"/>
</dbReference>
<sequence>MEAINGWTKEELFTDFKITESDNVLKSIGEYVIFFNNERPAYALGYKTPKQVKDEYFQSEKS</sequence>
<dbReference type="GO" id="GO:0015074">
    <property type="term" value="P:DNA integration"/>
    <property type="evidence" value="ECO:0007669"/>
    <property type="project" value="InterPro"/>
</dbReference>
<evidence type="ECO:0000259" key="1">
    <source>
        <dbReference type="Pfam" id="PF13333"/>
    </source>
</evidence>
<comment type="caution">
    <text evidence="2">The sequence shown here is derived from an EMBL/GenBank/DDBJ whole genome shotgun (WGS) entry which is preliminary data.</text>
</comment>
<gene>
    <name evidence="2" type="ORF">HNQ43_000370</name>
</gene>
<feature type="domain" description="Integrase catalytic" evidence="1">
    <location>
        <begin position="3"/>
        <end position="53"/>
    </location>
</feature>
<evidence type="ECO:0000313" key="2">
    <source>
        <dbReference type="EMBL" id="MBB5184332.1"/>
    </source>
</evidence>
<evidence type="ECO:0000313" key="3">
    <source>
        <dbReference type="Proteomes" id="UP000521313"/>
    </source>
</evidence>
<dbReference type="InterPro" id="IPR001584">
    <property type="entry name" value="Integrase_cat-core"/>
</dbReference>
<name>A0A7W8CZ87_9FIRM</name>
<organism evidence="2 3">
    <name type="scientific">Faecalicoccus acidiformans</name>
    <dbReference type="NCBI Taxonomy" id="915173"/>
    <lineage>
        <taxon>Bacteria</taxon>
        <taxon>Bacillati</taxon>
        <taxon>Bacillota</taxon>
        <taxon>Erysipelotrichia</taxon>
        <taxon>Erysipelotrichales</taxon>
        <taxon>Erysipelotrichaceae</taxon>
        <taxon>Faecalicoccus</taxon>
    </lineage>
</organism>
<reference evidence="2 3" key="1">
    <citation type="submission" date="2020-08" db="EMBL/GenBank/DDBJ databases">
        <title>Genomic Encyclopedia of Type Strains, Phase IV (KMG-IV): sequencing the most valuable type-strain genomes for metagenomic binning, comparative biology and taxonomic classification.</title>
        <authorList>
            <person name="Goeker M."/>
        </authorList>
    </citation>
    <scope>NUCLEOTIDE SEQUENCE [LARGE SCALE GENOMIC DNA]</scope>
    <source>
        <strain evidence="2 3">DSM 26963</strain>
    </source>
</reference>
<accession>A0A7W8CZ87</accession>
<proteinExistence type="predicted"/>
<dbReference type="AlphaFoldDB" id="A0A7W8CZ87"/>
<protein>
    <recommendedName>
        <fullName evidence="1">Integrase catalytic domain-containing protein</fullName>
    </recommendedName>
</protein>
<dbReference type="Pfam" id="PF13333">
    <property type="entry name" value="rve_2"/>
    <property type="match status" value="1"/>
</dbReference>
<dbReference type="EMBL" id="JACHHD010000003">
    <property type="protein sequence ID" value="MBB5184332.1"/>
    <property type="molecule type" value="Genomic_DNA"/>
</dbReference>